<organism evidence="1 2">
    <name type="scientific">Paenibacillus monticola</name>
    <dbReference type="NCBI Taxonomy" id="2666075"/>
    <lineage>
        <taxon>Bacteria</taxon>
        <taxon>Bacillati</taxon>
        <taxon>Bacillota</taxon>
        <taxon>Bacilli</taxon>
        <taxon>Bacillales</taxon>
        <taxon>Paenibacillaceae</taxon>
        <taxon>Paenibacillus</taxon>
    </lineage>
</organism>
<accession>A0A7X2HA14</accession>
<protein>
    <submittedName>
        <fullName evidence="1">Uncharacterized protein</fullName>
    </submittedName>
</protein>
<keyword evidence="2" id="KW-1185">Reference proteome</keyword>
<dbReference type="AlphaFoldDB" id="A0A7X2HA14"/>
<sequence>MNDLNKRHQVAKFRYSEGSILRGDLSYVVFLLEDGVKRPFRNEAAMARKR</sequence>
<reference evidence="1 2" key="1">
    <citation type="submission" date="2019-11" db="EMBL/GenBank/DDBJ databases">
        <title>Paenibacillus monticola sp. nov., a novel PGPR strain isolated from mountain sample in China.</title>
        <authorList>
            <person name="Zhao Q."/>
            <person name="Li H.-P."/>
            <person name="Zhang J.-L."/>
        </authorList>
    </citation>
    <scope>NUCLEOTIDE SEQUENCE [LARGE SCALE GENOMIC DNA]</scope>
    <source>
        <strain evidence="1 2">LC-T2</strain>
    </source>
</reference>
<dbReference type="Proteomes" id="UP000463051">
    <property type="component" value="Unassembled WGS sequence"/>
</dbReference>
<dbReference type="EMBL" id="WJXB01000012">
    <property type="protein sequence ID" value="MRN56176.1"/>
    <property type="molecule type" value="Genomic_DNA"/>
</dbReference>
<evidence type="ECO:0000313" key="2">
    <source>
        <dbReference type="Proteomes" id="UP000463051"/>
    </source>
</evidence>
<gene>
    <name evidence="1" type="ORF">GJB61_24700</name>
</gene>
<comment type="caution">
    <text evidence="1">The sequence shown here is derived from an EMBL/GenBank/DDBJ whole genome shotgun (WGS) entry which is preliminary data.</text>
</comment>
<proteinExistence type="predicted"/>
<dbReference type="RefSeq" id="WP_154121661.1">
    <property type="nucleotide sequence ID" value="NZ_WJXB01000012.1"/>
</dbReference>
<name>A0A7X2HA14_9BACL</name>
<evidence type="ECO:0000313" key="1">
    <source>
        <dbReference type="EMBL" id="MRN56176.1"/>
    </source>
</evidence>